<dbReference type="Proteomes" id="UP000028524">
    <property type="component" value="Unassembled WGS sequence"/>
</dbReference>
<organism evidence="1 2">
    <name type="scientific">Stachybotrys chlorohalonatus (strain IBT 40285)</name>
    <dbReference type="NCBI Taxonomy" id="1283841"/>
    <lineage>
        <taxon>Eukaryota</taxon>
        <taxon>Fungi</taxon>
        <taxon>Dikarya</taxon>
        <taxon>Ascomycota</taxon>
        <taxon>Pezizomycotina</taxon>
        <taxon>Sordariomycetes</taxon>
        <taxon>Hypocreomycetidae</taxon>
        <taxon>Hypocreales</taxon>
        <taxon>Stachybotryaceae</taxon>
        <taxon>Stachybotrys</taxon>
    </lineage>
</organism>
<gene>
    <name evidence="1" type="ORF">S40285_09953</name>
</gene>
<evidence type="ECO:0000313" key="1">
    <source>
        <dbReference type="EMBL" id="KFA63807.1"/>
    </source>
</evidence>
<dbReference type="InParanoid" id="A0A084QIM2"/>
<dbReference type="AlphaFoldDB" id="A0A084QIM2"/>
<proteinExistence type="predicted"/>
<accession>A0A084QIM2</accession>
<reference evidence="1 2" key="1">
    <citation type="journal article" date="2014" name="BMC Genomics">
        <title>Comparative genome sequencing reveals chemotype-specific gene clusters in the toxigenic black mold Stachybotrys.</title>
        <authorList>
            <person name="Semeiks J."/>
            <person name="Borek D."/>
            <person name="Otwinowski Z."/>
            <person name="Grishin N.V."/>
        </authorList>
    </citation>
    <scope>NUCLEOTIDE SEQUENCE [LARGE SCALE GENOMIC DNA]</scope>
    <source>
        <strain evidence="1 2">IBT 40285</strain>
    </source>
</reference>
<dbReference type="HOGENOM" id="CLU_645868_0_0_1"/>
<evidence type="ECO:0000313" key="2">
    <source>
        <dbReference type="Proteomes" id="UP000028524"/>
    </source>
</evidence>
<dbReference type="EMBL" id="KL660721">
    <property type="protein sequence ID" value="KFA63807.1"/>
    <property type="molecule type" value="Genomic_DNA"/>
</dbReference>
<name>A0A084QIM2_STAC4</name>
<protein>
    <submittedName>
        <fullName evidence="1">Uncharacterized protein</fullName>
    </submittedName>
</protein>
<sequence length="425" mass="46978">MEAAAPNAITTDTYRPGQRYSQIRTGLRVAQRCISVLASIPEPYQQNRRESQAPFKLGSGYLEQLDRISRLRKPVSLALNHEYERTCEGIVDLVYLINLLRGGTATPCFTSWTIELFTWRMTNPQFIEYIPTSDFLYFWACGITPPFRPATARRRAGGCLVSKASSAEASSEVRHDWRIDPNQTASCHIPHTTTGGTSPRPDALDPCAAMVVVFAQSRSALARIPGSTSLHCPGNERSRKPAHRQWLVAVQSHRGQGYITASYPPTFSIEACTHMSGAVQHRRGDGCSSTNGWKWTTACLPSWAKVLTMRSEQVMGNGPSGGPIGQCAARSWQTSTCVMPSMQPSQPQKFLHAANSRRQGRRFGLPFSGYGFYSIMASPARCLGAKPRCRCFAHRSTTNEFHRREIFFAGAEGLEIANVTVALLV</sequence>
<keyword evidence="2" id="KW-1185">Reference proteome</keyword>